<feature type="transmembrane region" description="Helical" evidence="6">
    <location>
        <begin position="61"/>
        <end position="82"/>
    </location>
</feature>
<feature type="transmembrane region" description="Helical" evidence="6">
    <location>
        <begin position="20"/>
        <end position="41"/>
    </location>
</feature>
<dbReference type="PANTHER" id="PTHR47089:SF1">
    <property type="entry name" value="GUANOSINE ABC TRANSPORTER PERMEASE PROTEIN NUPP"/>
    <property type="match status" value="1"/>
</dbReference>
<dbReference type="OrthoDB" id="9809785at2"/>
<evidence type="ECO:0000256" key="1">
    <source>
        <dbReference type="ARBA" id="ARBA00004651"/>
    </source>
</evidence>
<comment type="caution">
    <text evidence="7">The sequence shown here is derived from an EMBL/GenBank/DDBJ whole genome shotgun (WGS) entry which is preliminary data.</text>
</comment>
<dbReference type="InterPro" id="IPR001851">
    <property type="entry name" value="ABC_transp_permease"/>
</dbReference>
<keyword evidence="3 6" id="KW-0812">Transmembrane</keyword>
<dbReference type="EMBL" id="RDQO01000003">
    <property type="protein sequence ID" value="RMX05922.1"/>
    <property type="molecule type" value="Genomic_DNA"/>
</dbReference>
<feature type="transmembrane region" description="Helical" evidence="6">
    <location>
        <begin position="116"/>
        <end position="140"/>
    </location>
</feature>
<evidence type="ECO:0000256" key="5">
    <source>
        <dbReference type="ARBA" id="ARBA00023136"/>
    </source>
</evidence>
<feature type="transmembrane region" description="Helical" evidence="6">
    <location>
        <begin position="251"/>
        <end position="271"/>
    </location>
</feature>
<reference evidence="7 8" key="1">
    <citation type="submission" date="2018-10" db="EMBL/GenBank/DDBJ databases">
        <title>Draft genome of Cortibacter populi DSM10536.</title>
        <authorList>
            <person name="Bernier A.-M."/>
            <person name="Bernard K."/>
        </authorList>
    </citation>
    <scope>NUCLEOTIDE SEQUENCE [LARGE SCALE GENOMIC DNA]</scope>
    <source>
        <strain evidence="7 8">DSM 105136</strain>
    </source>
</reference>
<dbReference type="Proteomes" id="UP000278006">
    <property type="component" value="Unassembled WGS sequence"/>
</dbReference>
<proteinExistence type="predicted"/>
<dbReference type="GO" id="GO:0005886">
    <property type="term" value="C:plasma membrane"/>
    <property type="evidence" value="ECO:0007669"/>
    <property type="project" value="UniProtKB-SubCell"/>
</dbReference>
<evidence type="ECO:0000313" key="7">
    <source>
        <dbReference type="EMBL" id="RMX05922.1"/>
    </source>
</evidence>
<sequence length="371" mass="38510">MLRIEKRLAPASSKTAIAGAAALAVIAALLVCAVLFALQGANPLQAYASLFSGGFGDWRGIGYTLNKAAPLALIALGTIVAWRCGFAYLGFEGCFVIGAAAATAVALAVVPDRWLAGVPFAVFLPICIAAAMLAGALWAASTGWLRARFGGSEVLMSLMGNYIALLLVQYLVSGPMRAPGGLPQSARIPQETWLPLVIEGTRAHAGIGLALLAALLVWVLLRKTPLGYEMVVAGLNPLAARNSGIAVGRRVLQASLLAGALAALAGLVQVLGVQYRLLDGMSGGIGFIGIVVALLARLHPLWVLPVALLYGGMSVGADSMQRATGVPTSITFILQALTVLFVLASPWLLRYRVVWQSPRAAAGRPLGERNG</sequence>
<keyword evidence="8" id="KW-1185">Reference proteome</keyword>
<accession>A0A3M6QTW6</accession>
<dbReference type="PANTHER" id="PTHR47089">
    <property type="entry name" value="ABC TRANSPORTER, PERMEASE PROTEIN"/>
    <property type="match status" value="1"/>
</dbReference>
<feature type="transmembrane region" description="Helical" evidence="6">
    <location>
        <begin position="89"/>
        <end position="110"/>
    </location>
</feature>
<keyword evidence="2" id="KW-1003">Cell membrane</keyword>
<evidence type="ECO:0000256" key="4">
    <source>
        <dbReference type="ARBA" id="ARBA00022989"/>
    </source>
</evidence>
<dbReference type="Pfam" id="PF02653">
    <property type="entry name" value="BPD_transp_2"/>
    <property type="match status" value="1"/>
</dbReference>
<protein>
    <submittedName>
        <fullName evidence="7">ABC transporter permease</fullName>
    </submittedName>
</protein>
<dbReference type="CDD" id="cd06580">
    <property type="entry name" value="TM_PBP1_transp_TpRbsC_like"/>
    <property type="match status" value="1"/>
</dbReference>
<gene>
    <name evidence="7" type="ORF">D8I35_12290</name>
</gene>
<feature type="transmembrane region" description="Helical" evidence="6">
    <location>
        <begin position="203"/>
        <end position="221"/>
    </location>
</feature>
<feature type="transmembrane region" description="Helical" evidence="6">
    <location>
        <begin position="329"/>
        <end position="349"/>
    </location>
</feature>
<dbReference type="RefSeq" id="WP_122229651.1">
    <property type="nucleotide sequence ID" value="NZ_RDQO01000003.1"/>
</dbReference>
<evidence type="ECO:0000256" key="6">
    <source>
        <dbReference type="SAM" id="Phobius"/>
    </source>
</evidence>
<evidence type="ECO:0000256" key="2">
    <source>
        <dbReference type="ARBA" id="ARBA00022475"/>
    </source>
</evidence>
<dbReference type="AlphaFoldDB" id="A0A3M6QTW6"/>
<evidence type="ECO:0000313" key="8">
    <source>
        <dbReference type="Proteomes" id="UP000278006"/>
    </source>
</evidence>
<comment type="subcellular location">
    <subcellularLocation>
        <location evidence="1">Cell membrane</location>
        <topology evidence="1">Multi-pass membrane protein</topology>
    </subcellularLocation>
</comment>
<dbReference type="GO" id="GO:0022857">
    <property type="term" value="F:transmembrane transporter activity"/>
    <property type="evidence" value="ECO:0007669"/>
    <property type="project" value="InterPro"/>
</dbReference>
<name>A0A3M6QTW6_9BURK</name>
<evidence type="ECO:0000256" key="3">
    <source>
        <dbReference type="ARBA" id="ARBA00022692"/>
    </source>
</evidence>
<keyword evidence="5 6" id="KW-0472">Membrane</keyword>
<keyword evidence="4 6" id="KW-1133">Transmembrane helix</keyword>
<organism evidence="7 8">
    <name type="scientific">Corticibacter populi</name>
    <dbReference type="NCBI Taxonomy" id="1550736"/>
    <lineage>
        <taxon>Bacteria</taxon>
        <taxon>Pseudomonadati</taxon>
        <taxon>Pseudomonadota</taxon>
        <taxon>Betaproteobacteria</taxon>
        <taxon>Burkholderiales</taxon>
        <taxon>Comamonadaceae</taxon>
        <taxon>Corticibacter</taxon>
    </lineage>
</organism>
<feature type="transmembrane region" description="Helical" evidence="6">
    <location>
        <begin position="152"/>
        <end position="172"/>
    </location>
</feature>